<feature type="domain" description="HTH cro/C1-type" evidence="1">
    <location>
        <begin position="7"/>
        <end position="61"/>
    </location>
</feature>
<evidence type="ECO:0000313" key="2">
    <source>
        <dbReference type="EMBL" id="ONF94477.1"/>
    </source>
</evidence>
<reference evidence="2 3" key="1">
    <citation type="submission" date="2017-01" db="EMBL/GenBank/DDBJ databases">
        <title>Comparative genomic analysis of Brazilian Leptospira santarosai.</title>
        <authorList>
            <person name="Moreno L.Z."/>
            <person name="Miraglia F."/>
            <person name="Kremer F.S."/>
            <person name="Eslabao M.R."/>
            <person name="Lilenbaum W."/>
            <person name="Dellagostin O.A."/>
            <person name="Moreno A.M."/>
        </authorList>
    </citation>
    <scope>NUCLEOTIDE SEQUENCE [LARGE SCALE GENOMIC DNA]</scope>
    <source>
        <strain evidence="2 3">M52/8-19</strain>
    </source>
</reference>
<dbReference type="RefSeq" id="WP_004480843.1">
    <property type="nucleotide sequence ID" value="NZ_CP028370.1"/>
</dbReference>
<dbReference type="Proteomes" id="UP000189337">
    <property type="component" value="Unassembled WGS sequence"/>
</dbReference>
<dbReference type="GO" id="GO:0003677">
    <property type="term" value="F:DNA binding"/>
    <property type="evidence" value="ECO:0007669"/>
    <property type="project" value="InterPro"/>
</dbReference>
<sequence>MNFSEVLKSLMSRQGWNQEDLAKAGEVKQPTVSRYLSGRTIPTLTFVANLYKNEKIDPIIFVRDFEKEPIDFDSDHPYEERQNLVEEVTIFLRFLKSTPDALEIFWKLYKMDQSGRKSMNVLADRILEE</sequence>
<dbReference type="SUPFAM" id="SSF47413">
    <property type="entry name" value="lambda repressor-like DNA-binding domains"/>
    <property type="match status" value="1"/>
</dbReference>
<dbReference type="SMART" id="SM00530">
    <property type="entry name" value="HTH_XRE"/>
    <property type="match status" value="1"/>
</dbReference>
<name>A0AB73NFY1_9LEPT</name>
<dbReference type="InterPro" id="IPR001387">
    <property type="entry name" value="Cro/C1-type_HTH"/>
</dbReference>
<organism evidence="2 3">
    <name type="scientific">Leptospira santarosai</name>
    <dbReference type="NCBI Taxonomy" id="28183"/>
    <lineage>
        <taxon>Bacteria</taxon>
        <taxon>Pseudomonadati</taxon>
        <taxon>Spirochaetota</taxon>
        <taxon>Spirochaetia</taxon>
        <taxon>Leptospirales</taxon>
        <taxon>Leptospiraceae</taxon>
        <taxon>Leptospira</taxon>
    </lineage>
</organism>
<protein>
    <submittedName>
        <fullName evidence="2">Transcriptional regulator</fullName>
    </submittedName>
</protein>
<evidence type="ECO:0000313" key="3">
    <source>
        <dbReference type="Proteomes" id="UP000189337"/>
    </source>
</evidence>
<proteinExistence type="predicted"/>
<dbReference type="InterPro" id="IPR010982">
    <property type="entry name" value="Lambda_DNA-bd_dom_sf"/>
</dbReference>
<dbReference type="EMBL" id="MTSU01000002">
    <property type="protein sequence ID" value="ONF94477.1"/>
    <property type="molecule type" value="Genomic_DNA"/>
</dbReference>
<dbReference type="CDD" id="cd00093">
    <property type="entry name" value="HTH_XRE"/>
    <property type="match status" value="1"/>
</dbReference>
<gene>
    <name evidence="2" type="ORF">BWD14_03835</name>
</gene>
<dbReference type="AlphaFoldDB" id="A0AB73NFY1"/>
<accession>A0AB73NFY1</accession>
<dbReference type="Pfam" id="PF01381">
    <property type="entry name" value="HTH_3"/>
    <property type="match status" value="1"/>
</dbReference>
<dbReference type="Gene3D" id="1.10.260.40">
    <property type="entry name" value="lambda repressor-like DNA-binding domains"/>
    <property type="match status" value="1"/>
</dbReference>
<dbReference type="PROSITE" id="PS50943">
    <property type="entry name" value="HTH_CROC1"/>
    <property type="match status" value="1"/>
</dbReference>
<evidence type="ECO:0000259" key="1">
    <source>
        <dbReference type="PROSITE" id="PS50943"/>
    </source>
</evidence>
<comment type="caution">
    <text evidence="2">The sequence shown here is derived from an EMBL/GenBank/DDBJ whole genome shotgun (WGS) entry which is preliminary data.</text>
</comment>